<evidence type="ECO:0000256" key="6">
    <source>
        <dbReference type="ARBA" id="ARBA00024536"/>
    </source>
</evidence>
<dbReference type="Gene3D" id="3.40.50.1400">
    <property type="match status" value="2"/>
</dbReference>
<comment type="pathway">
    <text evidence="1 7">Porphyrin-containing compound metabolism; protoheme biosynthesis.</text>
</comment>
<evidence type="ECO:0000256" key="8">
    <source>
        <dbReference type="RuleBase" id="RU004185"/>
    </source>
</evidence>
<dbReference type="InterPro" id="IPR001015">
    <property type="entry name" value="Ferrochelatase"/>
</dbReference>
<organism evidence="9 10">
    <name type="scientific">Citricoccus nitrophenolicus</name>
    <dbReference type="NCBI Taxonomy" id="863575"/>
    <lineage>
        <taxon>Bacteria</taxon>
        <taxon>Bacillati</taxon>
        <taxon>Actinomycetota</taxon>
        <taxon>Actinomycetes</taxon>
        <taxon>Micrococcales</taxon>
        <taxon>Micrococcaceae</taxon>
        <taxon>Citricoccus</taxon>
    </lineage>
</organism>
<reference evidence="9 10" key="1">
    <citation type="submission" date="2024-05" db="EMBL/GenBank/DDBJ databases">
        <authorList>
            <person name="Yi C."/>
        </authorList>
    </citation>
    <scope>NUCLEOTIDE SEQUENCE [LARGE SCALE GENOMIC DNA]</scope>
    <source>
        <strain evidence="9 10">XS13</strain>
    </source>
</reference>
<comment type="catalytic activity">
    <reaction evidence="6">
        <text>Fe-coproporphyrin III + 2 H(+) = coproporphyrin III + Fe(2+)</text>
        <dbReference type="Rhea" id="RHEA:49572"/>
        <dbReference type="ChEBI" id="CHEBI:15378"/>
        <dbReference type="ChEBI" id="CHEBI:29033"/>
        <dbReference type="ChEBI" id="CHEBI:68438"/>
        <dbReference type="ChEBI" id="CHEBI:131725"/>
        <dbReference type="EC" id="4.99.1.9"/>
    </reaction>
    <physiologicalReaction direction="right-to-left" evidence="6">
        <dbReference type="Rhea" id="RHEA:49574"/>
    </physiologicalReaction>
</comment>
<evidence type="ECO:0000313" key="9">
    <source>
        <dbReference type="EMBL" id="MEO9248008.1"/>
    </source>
</evidence>
<comment type="function">
    <text evidence="7">Involved in coproporphyrin-dependent heme b biosynthesis. Catalyzes the insertion of ferrous iron into coproporphyrin III to form Fe-coproporphyrin III.</text>
</comment>
<evidence type="ECO:0000256" key="4">
    <source>
        <dbReference type="ARBA" id="ARBA00023239"/>
    </source>
</evidence>
<feature type="binding site" evidence="7">
    <location>
        <position position="307"/>
    </location>
    <ligand>
        <name>Fe(2+)</name>
        <dbReference type="ChEBI" id="CHEBI:29033"/>
    </ligand>
</feature>
<comment type="similarity">
    <text evidence="7 8">Belongs to the ferrochelatase family.</text>
</comment>
<evidence type="ECO:0000256" key="7">
    <source>
        <dbReference type="HAMAP-Rule" id="MF_00323"/>
    </source>
</evidence>
<protein>
    <recommendedName>
        <fullName evidence="7">Coproporphyrin III ferrochelatase</fullName>
        <ecNumber evidence="7">4.99.1.9</ecNumber>
    </recommendedName>
</protein>
<evidence type="ECO:0000256" key="1">
    <source>
        <dbReference type="ARBA" id="ARBA00004744"/>
    </source>
</evidence>
<dbReference type="CDD" id="cd03411">
    <property type="entry name" value="Ferrochelatase_N"/>
    <property type="match status" value="1"/>
</dbReference>
<dbReference type="PANTHER" id="PTHR11108:SF1">
    <property type="entry name" value="FERROCHELATASE, MITOCHONDRIAL"/>
    <property type="match status" value="1"/>
</dbReference>
<evidence type="ECO:0000256" key="2">
    <source>
        <dbReference type="ARBA" id="ARBA00023004"/>
    </source>
</evidence>
<evidence type="ECO:0000256" key="3">
    <source>
        <dbReference type="ARBA" id="ARBA00023133"/>
    </source>
</evidence>
<gene>
    <name evidence="7" type="primary">cpfC</name>
    <name evidence="9" type="ORF">ABDK96_09970</name>
</gene>
<keyword evidence="5 7" id="KW-0627">Porphyrin biosynthesis</keyword>
<dbReference type="SUPFAM" id="SSF53800">
    <property type="entry name" value="Chelatase"/>
    <property type="match status" value="1"/>
</dbReference>
<dbReference type="CDD" id="cd00419">
    <property type="entry name" value="Ferrochelatase_C"/>
    <property type="match status" value="1"/>
</dbReference>
<evidence type="ECO:0000256" key="5">
    <source>
        <dbReference type="ARBA" id="ARBA00023244"/>
    </source>
</evidence>
<keyword evidence="7" id="KW-0963">Cytoplasm</keyword>
<keyword evidence="7" id="KW-0479">Metal-binding</keyword>
<dbReference type="Pfam" id="PF00762">
    <property type="entry name" value="Ferrochelatase"/>
    <property type="match status" value="1"/>
</dbReference>
<keyword evidence="4 7" id="KW-0456">Lyase</keyword>
<sequence length="400" mass="42906">MAPKAYDALLLASFGGPEGQDDVIPFLRNVTAGRGIPDERLEEVATHYRANGGVSPINAQNRALMAALEAELAARGIEIPLYWGNRNWAPYIPETLEQIHADGHRRLLTVATSAYSSYSSCRQYREDLGMALRSTGLEGRLEADKIRQYFNHPGFVEPFAEGLRAGLAEIRAELAGAGNPEGRLHVFFATHSIPTSDAEAAGPRPLAAELQEQTGLAPGEGNGADVYSAQHLDVAEQILQLVPEAAGVDWSLVYQSRSGAPHVPWLEPDINDAIEELAAETRTEGNDGGALAGVVVVPLGFVSDHMEVVWDLDTEAKETAENLGLAFRRTPTPGTHPAFISGLVDIVEERLGRRPGRAAVGCFGAWNDVCAPNCCVKVMRDGTVRPTVAAFDAEVGAPTR</sequence>
<feature type="binding site" evidence="7">
    <location>
        <position position="191"/>
    </location>
    <ligand>
        <name>Fe(2+)</name>
        <dbReference type="ChEBI" id="CHEBI:29033"/>
    </ligand>
</feature>
<keyword evidence="2 7" id="KW-0408">Iron</keyword>
<dbReference type="Proteomes" id="UP001484097">
    <property type="component" value="Unassembled WGS sequence"/>
</dbReference>
<proteinExistence type="inferred from homology"/>
<dbReference type="InterPro" id="IPR033659">
    <property type="entry name" value="Ferrochelatase_N"/>
</dbReference>
<feature type="binding site" evidence="7">
    <location>
        <position position="124"/>
    </location>
    <ligand>
        <name>Fe-coproporphyrin III</name>
        <dbReference type="ChEBI" id="CHEBI:68438"/>
    </ligand>
</feature>
<comment type="caution">
    <text evidence="7">Lacks conserved residue(s) required for the propagation of feature annotation.</text>
</comment>
<evidence type="ECO:0000313" key="10">
    <source>
        <dbReference type="Proteomes" id="UP001484097"/>
    </source>
</evidence>
<feature type="binding site" evidence="7">
    <location>
        <position position="55"/>
    </location>
    <ligand>
        <name>Fe-coproporphyrin III</name>
        <dbReference type="ChEBI" id="CHEBI:68438"/>
    </ligand>
</feature>
<keyword evidence="10" id="KW-1185">Reference proteome</keyword>
<dbReference type="PANTHER" id="PTHR11108">
    <property type="entry name" value="FERROCHELATASE"/>
    <property type="match status" value="1"/>
</dbReference>
<comment type="subcellular location">
    <subcellularLocation>
        <location evidence="7">Cytoplasm</location>
    </subcellularLocation>
</comment>
<keyword evidence="3 7" id="KW-0350">Heme biosynthesis</keyword>
<accession>A0ABV0IIM1</accession>
<name>A0ABV0IIM1_9MICC</name>
<dbReference type="EMBL" id="JBDXMX010000003">
    <property type="protein sequence ID" value="MEO9248008.1"/>
    <property type="molecule type" value="Genomic_DNA"/>
</dbReference>
<comment type="caution">
    <text evidence="9">The sequence shown here is derived from an EMBL/GenBank/DDBJ whole genome shotgun (WGS) entry which is preliminary data.</text>
</comment>
<dbReference type="EC" id="4.99.1.9" evidence="7"/>
<dbReference type="InterPro" id="IPR033644">
    <property type="entry name" value="Ferrochelatase_C"/>
</dbReference>
<dbReference type="HAMAP" id="MF_00323">
    <property type="entry name" value="Ferrochelatase"/>
    <property type="match status" value="1"/>
</dbReference>
<dbReference type="NCBIfam" id="NF000689">
    <property type="entry name" value="PRK00035.2-1"/>
    <property type="match status" value="1"/>
</dbReference>